<proteinExistence type="inferred from homology"/>
<sequence length="1189" mass="133275">MKETLQSRASWQQVLRVGLVQVLALVLCSSRMVAHDLGAQVLDKIVTLQVEDQEMTAALRRLETQTNIKFVFSPQVIKADQKVTFNVEKERFGTLLEKLLRPLHIKYEVSGKYILLSTEQAAKPTGSGIKSLETLVQPPVDVAIKGKVTDEKGEGLPGVSVIIKGSLQGTNTNVEGNYTIQVPDAATVLVFSSVGYLTKEEVVGNRTTLDVLLQVDTKALEEVVVVGYGTQKKANLTGAVDQIGKEVFENRPLPNLTQGLQGVLPNVNIRLLDGKPTQSPSINVRGTTSIGQGGSALILIDGVEGDPSMINPNDIETVTVLKDAASAAVYGARGAFGVVLITTKQPAKDAFSVTYNANFGSKQPTVLPNYVTDGFLWASMYNQSFYAWENTYPQNVNKTLTFSQEYLAELERRSKDPSLPKTDIGPDGKYVYYENTDWFKLLYKDRLSSREHNVSLSRSTDKANFMISGRYNGQDGLFRYNSDDFRVYNLRAKGAIKLYRWLEVNNNFDYSNRTYYNPLNVGEGSGIWRNIADEGHVLAPMLNPDGTITHSGAYTVGDFYYGRNGIDTERSIIRNTTGFEARFLENSLRVIGNFTFQNIYNDESRRRVQVPFSREPGVIEYLGIQYNDLREYHNRTKYLASNLYAEYEKTFSSKHYFKAMVGTNYEQSVYNRLEVQRNGLIFEDATNINLALGQAITTSGNYEGWKILGGFTRLNYIFNDKYLLEFNGRYDGSSKFPENERYAFFPSVSLGWRLSQEPFWPVSDKIVSDLKFRGSYGSLGNGNIGSYAFQETFSISQTSRVLDGIQPQRTSRPSVLPDGLTWETATTSNVGMDLAMFSGKLQLNADAYIRKTTDMYTIGLTLPATFGATSPRGNYADLKTTGWELIVAWRDNFSLASKAFNYRIGVNLADNQSVILRYNNPNRFLNDYYVGQKIGEMWGYVTEGFFTSKAEIDAHAKQNLFLSTARGEILPGDIKLSDLNNDGSITPGDNTVDNPGDRRIIGNSSPRYTFGVNVGADWKGFFFTAFFQGVGKQDWYPSTEANTFWGMYNRPYGDIPQWHLKEGIIWSEENPDSFFPRYVSRLANRSGGILTVRQTKYTMNAAYVRLKNFQVGYNIPKQLLAKTKVMNAARVFFSADNLWTWSPLLRIVTNVDVENANAPSDQLFTDGNAGDGYNYPMLRTLTLGFSVTF</sequence>
<dbReference type="InterPro" id="IPR023996">
    <property type="entry name" value="TonB-dep_OMP_SusC/RagA"/>
</dbReference>
<dbReference type="PROSITE" id="PS52016">
    <property type="entry name" value="TONB_DEPENDENT_REC_3"/>
    <property type="match status" value="1"/>
</dbReference>
<dbReference type="Gene3D" id="2.60.40.1120">
    <property type="entry name" value="Carboxypeptidase-like, regulatory domain"/>
    <property type="match status" value="1"/>
</dbReference>
<accession>A0A840TWN3</accession>
<keyword evidence="1" id="KW-1134">Transmembrane beta strand</keyword>
<dbReference type="GO" id="GO:0009279">
    <property type="term" value="C:cell outer membrane"/>
    <property type="evidence" value="ECO:0007669"/>
    <property type="project" value="UniProtKB-SubCell"/>
</dbReference>
<name>A0A840TWN3_9BACT</name>
<comment type="caution">
    <text evidence="5">The sequence shown here is derived from an EMBL/GenBank/DDBJ whole genome shotgun (WGS) entry which is preliminary data.</text>
</comment>
<dbReference type="Pfam" id="PF00593">
    <property type="entry name" value="TonB_dep_Rec_b-barrel"/>
    <property type="match status" value="1"/>
</dbReference>
<protein>
    <submittedName>
        <fullName evidence="5">TonB-linked SusC/RagA family outer membrane protein</fullName>
    </submittedName>
</protein>
<dbReference type="InterPro" id="IPR012910">
    <property type="entry name" value="Plug_dom"/>
</dbReference>
<keyword evidence="2" id="KW-0798">TonB box</keyword>
<evidence type="ECO:0000259" key="3">
    <source>
        <dbReference type="Pfam" id="PF00593"/>
    </source>
</evidence>
<dbReference type="InterPro" id="IPR008969">
    <property type="entry name" value="CarboxyPept-like_regulatory"/>
</dbReference>
<evidence type="ECO:0000259" key="4">
    <source>
        <dbReference type="Pfam" id="PF07715"/>
    </source>
</evidence>
<dbReference type="InterPro" id="IPR037066">
    <property type="entry name" value="Plug_dom_sf"/>
</dbReference>
<dbReference type="InterPro" id="IPR000531">
    <property type="entry name" value="Beta-barrel_TonB"/>
</dbReference>
<dbReference type="AlphaFoldDB" id="A0A840TWN3"/>
<gene>
    <name evidence="5" type="ORF">HNQ92_003833</name>
</gene>
<keyword evidence="1" id="KW-0998">Cell outer membrane</keyword>
<feature type="domain" description="TonB-dependent receptor-like beta-barrel" evidence="3">
    <location>
        <begin position="532"/>
        <end position="1138"/>
    </location>
</feature>
<reference evidence="5 6" key="1">
    <citation type="submission" date="2020-08" db="EMBL/GenBank/DDBJ databases">
        <title>Genomic Encyclopedia of Type Strains, Phase IV (KMG-IV): sequencing the most valuable type-strain genomes for metagenomic binning, comparative biology and taxonomic classification.</title>
        <authorList>
            <person name="Goeker M."/>
        </authorList>
    </citation>
    <scope>NUCLEOTIDE SEQUENCE [LARGE SCALE GENOMIC DNA]</scope>
    <source>
        <strain evidence="5 6">DSM 105074</strain>
    </source>
</reference>
<keyword evidence="6" id="KW-1185">Reference proteome</keyword>
<keyword evidence="1" id="KW-0813">Transport</keyword>
<dbReference type="RefSeq" id="WP_246440441.1">
    <property type="nucleotide sequence ID" value="NZ_JACHGF010000006.1"/>
</dbReference>
<dbReference type="Pfam" id="PF07715">
    <property type="entry name" value="Plug"/>
    <property type="match status" value="1"/>
</dbReference>
<dbReference type="Proteomes" id="UP000557307">
    <property type="component" value="Unassembled WGS sequence"/>
</dbReference>
<keyword evidence="1 2" id="KW-0472">Membrane</keyword>
<organism evidence="5 6">
    <name type="scientific">Rhabdobacter roseus</name>
    <dbReference type="NCBI Taxonomy" id="1655419"/>
    <lineage>
        <taxon>Bacteria</taxon>
        <taxon>Pseudomonadati</taxon>
        <taxon>Bacteroidota</taxon>
        <taxon>Cytophagia</taxon>
        <taxon>Cytophagales</taxon>
        <taxon>Cytophagaceae</taxon>
        <taxon>Rhabdobacter</taxon>
    </lineage>
</organism>
<dbReference type="InterPro" id="IPR023997">
    <property type="entry name" value="TonB-dep_OMP_SusC/RagA_CS"/>
</dbReference>
<dbReference type="NCBIfam" id="TIGR04057">
    <property type="entry name" value="SusC_RagA_signa"/>
    <property type="match status" value="1"/>
</dbReference>
<dbReference type="SUPFAM" id="SSF49464">
    <property type="entry name" value="Carboxypeptidase regulatory domain-like"/>
    <property type="match status" value="1"/>
</dbReference>
<dbReference type="NCBIfam" id="TIGR04056">
    <property type="entry name" value="OMP_RagA_SusC"/>
    <property type="match status" value="1"/>
</dbReference>
<evidence type="ECO:0000313" key="6">
    <source>
        <dbReference type="Proteomes" id="UP000557307"/>
    </source>
</evidence>
<evidence type="ECO:0000256" key="1">
    <source>
        <dbReference type="PROSITE-ProRule" id="PRU01360"/>
    </source>
</evidence>
<comment type="subcellular location">
    <subcellularLocation>
        <location evidence="1">Cell outer membrane</location>
        <topology evidence="1">Multi-pass membrane protein</topology>
    </subcellularLocation>
</comment>
<dbReference type="SUPFAM" id="SSF56935">
    <property type="entry name" value="Porins"/>
    <property type="match status" value="1"/>
</dbReference>
<evidence type="ECO:0000313" key="5">
    <source>
        <dbReference type="EMBL" id="MBB5285673.1"/>
    </source>
</evidence>
<dbReference type="EMBL" id="JACHGF010000006">
    <property type="protein sequence ID" value="MBB5285673.1"/>
    <property type="molecule type" value="Genomic_DNA"/>
</dbReference>
<dbReference type="InterPro" id="IPR039426">
    <property type="entry name" value="TonB-dep_rcpt-like"/>
</dbReference>
<evidence type="ECO:0000256" key="2">
    <source>
        <dbReference type="RuleBase" id="RU003357"/>
    </source>
</evidence>
<comment type="similarity">
    <text evidence="1 2">Belongs to the TonB-dependent receptor family.</text>
</comment>
<keyword evidence="1" id="KW-0812">Transmembrane</keyword>
<feature type="domain" description="TonB-dependent receptor plug" evidence="4">
    <location>
        <begin position="233"/>
        <end position="338"/>
    </location>
</feature>
<dbReference type="Pfam" id="PF13715">
    <property type="entry name" value="CarbopepD_reg_2"/>
    <property type="match status" value="1"/>
</dbReference>
<dbReference type="Gene3D" id="2.170.130.10">
    <property type="entry name" value="TonB-dependent receptor, plug domain"/>
    <property type="match status" value="1"/>
</dbReference>